<accession>A0AAN6SXB7</accession>
<protein>
    <submittedName>
        <fullName evidence="2">Uncharacterized protein</fullName>
    </submittedName>
</protein>
<evidence type="ECO:0000256" key="1">
    <source>
        <dbReference type="SAM" id="MobiDB-lite"/>
    </source>
</evidence>
<organism evidence="2 3">
    <name type="scientific">Parathielavia hyrcaniae</name>
    <dbReference type="NCBI Taxonomy" id="113614"/>
    <lineage>
        <taxon>Eukaryota</taxon>
        <taxon>Fungi</taxon>
        <taxon>Dikarya</taxon>
        <taxon>Ascomycota</taxon>
        <taxon>Pezizomycotina</taxon>
        <taxon>Sordariomycetes</taxon>
        <taxon>Sordariomycetidae</taxon>
        <taxon>Sordariales</taxon>
        <taxon>Chaetomiaceae</taxon>
        <taxon>Parathielavia</taxon>
    </lineage>
</organism>
<evidence type="ECO:0000313" key="2">
    <source>
        <dbReference type="EMBL" id="KAK4096297.1"/>
    </source>
</evidence>
<evidence type="ECO:0000313" key="3">
    <source>
        <dbReference type="Proteomes" id="UP001305647"/>
    </source>
</evidence>
<dbReference type="EMBL" id="MU863722">
    <property type="protein sequence ID" value="KAK4096297.1"/>
    <property type="molecule type" value="Genomic_DNA"/>
</dbReference>
<proteinExistence type="predicted"/>
<comment type="caution">
    <text evidence="2">The sequence shown here is derived from an EMBL/GenBank/DDBJ whole genome shotgun (WGS) entry which is preliminary data.</text>
</comment>
<dbReference type="AlphaFoldDB" id="A0AAN6SXB7"/>
<feature type="region of interest" description="Disordered" evidence="1">
    <location>
        <begin position="209"/>
        <end position="239"/>
    </location>
</feature>
<reference evidence="2" key="2">
    <citation type="submission" date="2023-05" db="EMBL/GenBank/DDBJ databases">
        <authorList>
            <consortium name="Lawrence Berkeley National Laboratory"/>
            <person name="Steindorff A."/>
            <person name="Hensen N."/>
            <person name="Bonometti L."/>
            <person name="Westerberg I."/>
            <person name="Brannstrom I.O."/>
            <person name="Guillou S."/>
            <person name="Cros-Aarteil S."/>
            <person name="Calhoun S."/>
            <person name="Haridas S."/>
            <person name="Kuo A."/>
            <person name="Mondo S."/>
            <person name="Pangilinan J."/>
            <person name="Riley R."/>
            <person name="Labutti K."/>
            <person name="Andreopoulos B."/>
            <person name="Lipzen A."/>
            <person name="Chen C."/>
            <person name="Yanf M."/>
            <person name="Daum C."/>
            <person name="Ng V."/>
            <person name="Clum A."/>
            <person name="Ohm R."/>
            <person name="Martin F."/>
            <person name="Silar P."/>
            <person name="Natvig D."/>
            <person name="Lalanne C."/>
            <person name="Gautier V."/>
            <person name="Ament-Velasquez S.L."/>
            <person name="Kruys A."/>
            <person name="Hutchinson M.I."/>
            <person name="Powell A.J."/>
            <person name="Barry K."/>
            <person name="Miller A.N."/>
            <person name="Grigoriev I.V."/>
            <person name="Debuchy R."/>
            <person name="Gladieux P."/>
            <person name="Thoren M.H."/>
            <person name="Johannesson H."/>
        </authorList>
    </citation>
    <scope>NUCLEOTIDE SEQUENCE</scope>
    <source>
        <strain evidence="2">CBS 757.83</strain>
    </source>
</reference>
<reference evidence="2" key="1">
    <citation type="journal article" date="2023" name="Mol. Phylogenet. Evol.">
        <title>Genome-scale phylogeny and comparative genomics of the fungal order Sordariales.</title>
        <authorList>
            <person name="Hensen N."/>
            <person name="Bonometti L."/>
            <person name="Westerberg I."/>
            <person name="Brannstrom I.O."/>
            <person name="Guillou S."/>
            <person name="Cros-Aarteil S."/>
            <person name="Calhoun S."/>
            <person name="Haridas S."/>
            <person name="Kuo A."/>
            <person name="Mondo S."/>
            <person name="Pangilinan J."/>
            <person name="Riley R."/>
            <person name="LaButti K."/>
            <person name="Andreopoulos B."/>
            <person name="Lipzen A."/>
            <person name="Chen C."/>
            <person name="Yan M."/>
            <person name="Daum C."/>
            <person name="Ng V."/>
            <person name="Clum A."/>
            <person name="Steindorff A."/>
            <person name="Ohm R.A."/>
            <person name="Martin F."/>
            <person name="Silar P."/>
            <person name="Natvig D.O."/>
            <person name="Lalanne C."/>
            <person name="Gautier V."/>
            <person name="Ament-Velasquez S.L."/>
            <person name="Kruys A."/>
            <person name="Hutchinson M.I."/>
            <person name="Powell A.J."/>
            <person name="Barry K."/>
            <person name="Miller A.N."/>
            <person name="Grigoriev I.V."/>
            <person name="Debuchy R."/>
            <person name="Gladieux P."/>
            <person name="Hiltunen Thoren M."/>
            <person name="Johannesson H."/>
        </authorList>
    </citation>
    <scope>NUCLEOTIDE SEQUENCE</scope>
    <source>
        <strain evidence="2">CBS 757.83</strain>
    </source>
</reference>
<gene>
    <name evidence="2" type="ORF">N658DRAFT_501728</name>
</gene>
<keyword evidence="3" id="KW-1185">Reference proteome</keyword>
<name>A0AAN6SXB7_9PEZI</name>
<sequence length="239" mass="25472">MALPSQVSNLLLGSTSRWQPRSGKCHPPLERLVLARRHAVSRDLGQDDRVVFFRVGVHFQATWTPRVRCTALCPLDGLLEINLAAGRVSAVIVGDSQLRKPRRHPRRLPVQTADGARLAGQNHAGRCHGAADAVPRRGLLLLEPPKEAAAAAMVPVPVPLNPPHPPLLVVLEVLKVLIPRPPGRVGRAHALEMFGVSLLGLAVAEVADEPADRPGDGGEAPSEGYDERVGHLANGSAQG</sequence>
<dbReference type="Proteomes" id="UP001305647">
    <property type="component" value="Unassembled WGS sequence"/>
</dbReference>